<comment type="subcellular location">
    <subcellularLocation>
        <location evidence="1">Cell membrane</location>
        <topology evidence="1">Multi-pass membrane protein</topology>
    </subcellularLocation>
</comment>
<dbReference type="PANTHER" id="PTHR23517:SF2">
    <property type="entry name" value="MULTIDRUG RESISTANCE PROTEIN MDTH"/>
    <property type="match status" value="1"/>
</dbReference>
<feature type="transmembrane region" description="Helical" evidence="7">
    <location>
        <begin position="34"/>
        <end position="51"/>
    </location>
</feature>
<dbReference type="InterPro" id="IPR011701">
    <property type="entry name" value="MFS"/>
</dbReference>
<feature type="transmembrane region" description="Helical" evidence="7">
    <location>
        <begin position="63"/>
        <end position="83"/>
    </location>
</feature>
<reference evidence="10" key="1">
    <citation type="journal article" date="2019" name="Int. J. Syst. Evol. Microbiol.">
        <title>The Global Catalogue of Microorganisms (GCM) 10K type strain sequencing project: providing services to taxonomists for standard genome sequencing and annotation.</title>
        <authorList>
            <consortium name="The Broad Institute Genomics Platform"/>
            <consortium name="The Broad Institute Genome Sequencing Center for Infectious Disease"/>
            <person name="Wu L."/>
            <person name="Ma J."/>
        </authorList>
    </citation>
    <scope>NUCLEOTIDE SEQUENCE [LARGE SCALE GENOMIC DNA]</scope>
    <source>
        <strain evidence="10">CCUG 58127</strain>
    </source>
</reference>
<keyword evidence="2" id="KW-0813">Transport</keyword>
<evidence type="ECO:0000256" key="7">
    <source>
        <dbReference type="SAM" id="Phobius"/>
    </source>
</evidence>
<dbReference type="Proteomes" id="UP001596298">
    <property type="component" value="Unassembled WGS sequence"/>
</dbReference>
<feature type="transmembrane region" description="Helical" evidence="7">
    <location>
        <begin position="178"/>
        <end position="198"/>
    </location>
</feature>
<feature type="transmembrane region" description="Helical" evidence="7">
    <location>
        <begin position="90"/>
        <end position="106"/>
    </location>
</feature>
<evidence type="ECO:0000259" key="8">
    <source>
        <dbReference type="PROSITE" id="PS50850"/>
    </source>
</evidence>
<dbReference type="PANTHER" id="PTHR23517">
    <property type="entry name" value="RESISTANCE PROTEIN MDTM, PUTATIVE-RELATED-RELATED"/>
    <property type="match status" value="1"/>
</dbReference>
<dbReference type="Pfam" id="PF07690">
    <property type="entry name" value="MFS_1"/>
    <property type="match status" value="1"/>
</dbReference>
<protein>
    <submittedName>
        <fullName evidence="9">MFS transporter</fullName>
    </submittedName>
</protein>
<evidence type="ECO:0000256" key="1">
    <source>
        <dbReference type="ARBA" id="ARBA00004651"/>
    </source>
</evidence>
<feature type="transmembrane region" description="Helical" evidence="7">
    <location>
        <begin position="343"/>
        <end position="366"/>
    </location>
</feature>
<feature type="transmembrane region" description="Helical" evidence="7">
    <location>
        <begin position="372"/>
        <end position="390"/>
    </location>
</feature>
<keyword evidence="10" id="KW-1185">Reference proteome</keyword>
<dbReference type="InterPro" id="IPR050171">
    <property type="entry name" value="MFS_Transporters"/>
</dbReference>
<evidence type="ECO:0000256" key="4">
    <source>
        <dbReference type="ARBA" id="ARBA00022692"/>
    </source>
</evidence>
<feature type="transmembrane region" description="Helical" evidence="7">
    <location>
        <begin position="149"/>
        <end position="172"/>
    </location>
</feature>
<dbReference type="InterPro" id="IPR036259">
    <property type="entry name" value="MFS_trans_sf"/>
</dbReference>
<feature type="domain" description="Major facilitator superfamily (MFS) profile" evidence="8">
    <location>
        <begin position="25"/>
        <end position="394"/>
    </location>
</feature>
<evidence type="ECO:0000313" key="9">
    <source>
        <dbReference type="EMBL" id="MFC6707199.1"/>
    </source>
</evidence>
<comment type="caution">
    <text evidence="9">The sequence shown here is derived from an EMBL/GenBank/DDBJ whole genome shotgun (WGS) entry which is preliminary data.</text>
</comment>
<dbReference type="Gene3D" id="1.20.1250.20">
    <property type="entry name" value="MFS general substrate transporter like domains"/>
    <property type="match status" value="1"/>
</dbReference>
<feature type="transmembrane region" description="Helical" evidence="7">
    <location>
        <begin position="309"/>
        <end position="331"/>
    </location>
</feature>
<feature type="transmembrane region" description="Helical" evidence="7">
    <location>
        <begin position="219"/>
        <end position="243"/>
    </location>
</feature>
<gene>
    <name evidence="9" type="ORF">ACFQDH_18535</name>
</gene>
<evidence type="ECO:0000313" key="10">
    <source>
        <dbReference type="Proteomes" id="UP001596298"/>
    </source>
</evidence>
<dbReference type="PROSITE" id="PS50850">
    <property type="entry name" value="MFS"/>
    <property type="match status" value="1"/>
</dbReference>
<keyword evidence="6 7" id="KW-0472">Membrane</keyword>
<keyword evidence="3" id="KW-1003">Cell membrane</keyword>
<dbReference type="SUPFAM" id="SSF103473">
    <property type="entry name" value="MFS general substrate transporter"/>
    <property type="match status" value="1"/>
</dbReference>
<evidence type="ECO:0000256" key="3">
    <source>
        <dbReference type="ARBA" id="ARBA00022475"/>
    </source>
</evidence>
<name>A0ABW2AJU5_9MICO</name>
<proteinExistence type="predicted"/>
<evidence type="ECO:0000256" key="5">
    <source>
        <dbReference type="ARBA" id="ARBA00022989"/>
    </source>
</evidence>
<dbReference type="RefSeq" id="WP_382403867.1">
    <property type="nucleotide sequence ID" value="NZ_JBHSWH010000001.1"/>
</dbReference>
<feature type="transmembrane region" description="Helical" evidence="7">
    <location>
        <begin position="249"/>
        <end position="272"/>
    </location>
</feature>
<sequence length="410" mass="42369">MTGDSINDRYGSTDPLGAWQLLSRGAKGLLVARMVNRLGGFSMAFLAVLLTEELHESVQTAGFIVAVFGLATIPSRLAGGWLLDAIGPRPTILLGLIGCAITQLGLAAAHSGTIAVIAAVGLGLSYELIEPPTQAMIAAESNDDNGPALFGLLFVSMTIAAVGAGGVAAIVAGWDLRMLFVIDAVSCLMCAVVIRAYLPDREARHTTKTAARPWRDRRFLGVFGMSTVFTLVYMVVIFGMPLTVTDRRLGLWVIGVNTALSAVVAVLAQPLLRVDVLNRGGGHVAIAVGFVGLALSISCIAVAHSAVLILLSGVVGAAADVLLMSHFYAQVSRLAPEGAAGRYLAMFGISWGIATSVAPLIIGAALTFGDGVPLWLGTAVVALALAAVAPPMSRRVNAPRHTSALAVVGD</sequence>
<feature type="transmembrane region" description="Helical" evidence="7">
    <location>
        <begin position="284"/>
        <end position="303"/>
    </location>
</feature>
<feature type="transmembrane region" description="Helical" evidence="7">
    <location>
        <begin position="112"/>
        <end position="129"/>
    </location>
</feature>
<dbReference type="EMBL" id="JBHSWH010000001">
    <property type="protein sequence ID" value="MFC6707199.1"/>
    <property type="molecule type" value="Genomic_DNA"/>
</dbReference>
<organism evidence="9 10">
    <name type="scientific">Flexivirga alba</name>
    <dbReference type="NCBI Taxonomy" id="702742"/>
    <lineage>
        <taxon>Bacteria</taxon>
        <taxon>Bacillati</taxon>
        <taxon>Actinomycetota</taxon>
        <taxon>Actinomycetes</taxon>
        <taxon>Micrococcales</taxon>
        <taxon>Dermacoccaceae</taxon>
        <taxon>Flexivirga</taxon>
    </lineage>
</organism>
<accession>A0ABW2AJU5</accession>
<evidence type="ECO:0000256" key="2">
    <source>
        <dbReference type="ARBA" id="ARBA00022448"/>
    </source>
</evidence>
<keyword evidence="5 7" id="KW-1133">Transmembrane helix</keyword>
<evidence type="ECO:0000256" key="6">
    <source>
        <dbReference type="ARBA" id="ARBA00023136"/>
    </source>
</evidence>
<dbReference type="InterPro" id="IPR020846">
    <property type="entry name" value="MFS_dom"/>
</dbReference>
<keyword evidence="4 7" id="KW-0812">Transmembrane</keyword>